<reference evidence="1 2" key="1">
    <citation type="journal article" date="2021" name="BMC Genomics">
        <title>Datura genome reveals duplications of psychoactive alkaloid biosynthetic genes and high mutation rate following tissue culture.</title>
        <authorList>
            <person name="Rajewski A."/>
            <person name="Carter-House D."/>
            <person name="Stajich J."/>
            <person name="Litt A."/>
        </authorList>
    </citation>
    <scope>NUCLEOTIDE SEQUENCE [LARGE SCALE GENOMIC DNA]</scope>
    <source>
        <strain evidence="1">AR-01</strain>
    </source>
</reference>
<dbReference type="EMBL" id="JACEIK010006339">
    <property type="protein sequence ID" value="MCE2055526.1"/>
    <property type="molecule type" value="Genomic_DNA"/>
</dbReference>
<sequence length="82" mass="9185">MLRLQGILQLKNDGIPNPFLKDFDPNSIALSILACEVMIQMSASGRISQRPRLSLYGVNPLNHSNIKLYSNHPPFAMRPPVQ</sequence>
<protein>
    <submittedName>
        <fullName evidence="1">Uncharacterized protein</fullName>
    </submittedName>
</protein>
<name>A0ABS8W1H1_DATST</name>
<feature type="non-terminal residue" evidence="1">
    <location>
        <position position="82"/>
    </location>
</feature>
<organism evidence="1 2">
    <name type="scientific">Datura stramonium</name>
    <name type="common">Jimsonweed</name>
    <name type="synonym">Common thornapple</name>
    <dbReference type="NCBI Taxonomy" id="4076"/>
    <lineage>
        <taxon>Eukaryota</taxon>
        <taxon>Viridiplantae</taxon>
        <taxon>Streptophyta</taxon>
        <taxon>Embryophyta</taxon>
        <taxon>Tracheophyta</taxon>
        <taxon>Spermatophyta</taxon>
        <taxon>Magnoliopsida</taxon>
        <taxon>eudicotyledons</taxon>
        <taxon>Gunneridae</taxon>
        <taxon>Pentapetalae</taxon>
        <taxon>asterids</taxon>
        <taxon>lamiids</taxon>
        <taxon>Solanales</taxon>
        <taxon>Solanaceae</taxon>
        <taxon>Solanoideae</taxon>
        <taxon>Datureae</taxon>
        <taxon>Datura</taxon>
    </lineage>
</organism>
<dbReference type="Proteomes" id="UP000823775">
    <property type="component" value="Unassembled WGS sequence"/>
</dbReference>
<comment type="caution">
    <text evidence="1">The sequence shown here is derived from an EMBL/GenBank/DDBJ whole genome shotgun (WGS) entry which is preliminary data.</text>
</comment>
<keyword evidence="2" id="KW-1185">Reference proteome</keyword>
<accession>A0ABS8W1H1</accession>
<dbReference type="PROSITE" id="PS51257">
    <property type="entry name" value="PROKAR_LIPOPROTEIN"/>
    <property type="match status" value="1"/>
</dbReference>
<evidence type="ECO:0000313" key="2">
    <source>
        <dbReference type="Proteomes" id="UP000823775"/>
    </source>
</evidence>
<gene>
    <name evidence="1" type="ORF">HAX54_042804</name>
</gene>
<proteinExistence type="predicted"/>
<evidence type="ECO:0000313" key="1">
    <source>
        <dbReference type="EMBL" id="MCE2055526.1"/>
    </source>
</evidence>